<dbReference type="AlphaFoldDB" id="A0A917G3R0"/>
<comment type="caution">
    <text evidence="1">The sequence shown here is derived from an EMBL/GenBank/DDBJ whole genome shotgun (WGS) entry which is preliminary data.</text>
</comment>
<sequence length="82" mass="9713">MTFLAEACFFTVSLVGVHPAIVNKTIQTKNSMIIRRTKYSMRINQLPFSIIMLIEMAQEIHPFFAFCRKKRFMKGKKRKNER</sequence>
<protein>
    <submittedName>
        <fullName evidence="1">Uncharacterized protein</fullName>
    </submittedName>
</protein>
<evidence type="ECO:0000313" key="1">
    <source>
        <dbReference type="EMBL" id="GGG20402.1"/>
    </source>
</evidence>
<dbReference type="Proteomes" id="UP000616608">
    <property type="component" value="Unassembled WGS sequence"/>
</dbReference>
<keyword evidence="2" id="KW-1185">Reference proteome</keyword>
<evidence type="ECO:0000313" key="2">
    <source>
        <dbReference type="Proteomes" id="UP000616608"/>
    </source>
</evidence>
<proteinExistence type="predicted"/>
<reference evidence="1" key="1">
    <citation type="journal article" date="2014" name="Int. J. Syst. Evol. Microbiol.">
        <title>Complete genome sequence of Corynebacterium casei LMG S-19264T (=DSM 44701T), isolated from a smear-ripened cheese.</title>
        <authorList>
            <consortium name="US DOE Joint Genome Institute (JGI-PGF)"/>
            <person name="Walter F."/>
            <person name="Albersmeier A."/>
            <person name="Kalinowski J."/>
            <person name="Ruckert C."/>
        </authorList>
    </citation>
    <scope>NUCLEOTIDE SEQUENCE</scope>
    <source>
        <strain evidence="1">CGMCC 1.15760</strain>
    </source>
</reference>
<gene>
    <name evidence="1" type="ORF">GCM10007425_13510</name>
</gene>
<reference evidence="1" key="2">
    <citation type="submission" date="2020-09" db="EMBL/GenBank/DDBJ databases">
        <authorList>
            <person name="Sun Q."/>
            <person name="Zhou Y."/>
        </authorList>
    </citation>
    <scope>NUCLEOTIDE SEQUENCE</scope>
    <source>
        <strain evidence="1">CGMCC 1.15760</strain>
    </source>
</reference>
<dbReference type="EMBL" id="BMJT01000004">
    <property type="protein sequence ID" value="GGG20402.1"/>
    <property type="molecule type" value="Genomic_DNA"/>
</dbReference>
<organism evidence="1 2">
    <name type="scientific">Lysinibacillus alkalisoli</name>
    <dbReference type="NCBI Taxonomy" id="1911548"/>
    <lineage>
        <taxon>Bacteria</taxon>
        <taxon>Bacillati</taxon>
        <taxon>Bacillota</taxon>
        <taxon>Bacilli</taxon>
        <taxon>Bacillales</taxon>
        <taxon>Bacillaceae</taxon>
        <taxon>Lysinibacillus</taxon>
    </lineage>
</organism>
<dbReference type="RefSeq" id="WP_188614274.1">
    <property type="nucleotide sequence ID" value="NZ_BMJT01000004.1"/>
</dbReference>
<accession>A0A917G3R0</accession>
<name>A0A917G3R0_9BACI</name>